<organism evidence="1">
    <name type="scientific">marine metagenome</name>
    <dbReference type="NCBI Taxonomy" id="408172"/>
    <lineage>
        <taxon>unclassified sequences</taxon>
        <taxon>metagenomes</taxon>
        <taxon>ecological metagenomes</taxon>
    </lineage>
</organism>
<protein>
    <recommendedName>
        <fullName evidence="2">NIPSNAP domain-containing protein</fullName>
    </recommendedName>
</protein>
<evidence type="ECO:0000313" key="1">
    <source>
        <dbReference type="EMBL" id="SVB93820.1"/>
    </source>
</evidence>
<accession>A0A382I2E0</accession>
<proteinExistence type="predicted"/>
<dbReference type="EMBL" id="UINC01064802">
    <property type="protein sequence ID" value="SVB93820.1"/>
    <property type="molecule type" value="Genomic_DNA"/>
</dbReference>
<gene>
    <name evidence="1" type="ORF">METZ01_LOCUS246674</name>
</gene>
<dbReference type="AlphaFoldDB" id="A0A382I2E0"/>
<name>A0A382I2E0_9ZZZZ</name>
<reference evidence="1" key="1">
    <citation type="submission" date="2018-05" db="EMBL/GenBank/DDBJ databases">
        <authorList>
            <person name="Lanie J.A."/>
            <person name="Ng W.-L."/>
            <person name="Kazmierczak K.M."/>
            <person name="Andrzejewski T.M."/>
            <person name="Davidsen T.M."/>
            <person name="Wayne K.J."/>
            <person name="Tettelin H."/>
            <person name="Glass J.I."/>
            <person name="Rusch D."/>
            <person name="Podicherti R."/>
            <person name="Tsui H.-C.T."/>
            <person name="Winkler M.E."/>
        </authorList>
    </citation>
    <scope>NUCLEOTIDE SEQUENCE</scope>
</reference>
<sequence>MKVLHTTAWDVTPARLGDFLANAQRASEIHQRLGAEATHLIQSMAGPVPAMTYAMVFPDGAAYGAFIDAINTDEEWLALLAEAFSGERYATILSQSLGTDLFS</sequence>
<evidence type="ECO:0008006" key="2">
    <source>
        <dbReference type="Google" id="ProtNLM"/>
    </source>
</evidence>
<dbReference type="Gene3D" id="3.30.70.100">
    <property type="match status" value="1"/>
</dbReference>